<organism evidence="5 6">
    <name type="scientific">Acinetobacter pragensis</name>
    <dbReference type="NCBI Taxonomy" id="1806892"/>
    <lineage>
        <taxon>Bacteria</taxon>
        <taxon>Pseudomonadati</taxon>
        <taxon>Pseudomonadota</taxon>
        <taxon>Gammaproteobacteria</taxon>
        <taxon>Moraxellales</taxon>
        <taxon>Moraxellaceae</taxon>
        <taxon>Acinetobacter</taxon>
    </lineage>
</organism>
<name>A0A151XX18_9GAMM</name>
<dbReference type="Proteomes" id="UP000076276">
    <property type="component" value="Unassembled WGS sequence"/>
</dbReference>
<dbReference type="InterPro" id="IPR023614">
    <property type="entry name" value="Porin_dom_sf"/>
</dbReference>
<dbReference type="RefSeq" id="WP_067672828.1">
    <property type="nucleotide sequence ID" value="NZ_CBCSIK010000004.1"/>
</dbReference>
<evidence type="ECO:0000256" key="1">
    <source>
        <dbReference type="ARBA" id="ARBA00009075"/>
    </source>
</evidence>
<feature type="chain" id="PRO_5007591994" description="Porin" evidence="4">
    <location>
        <begin position="24"/>
        <end position="435"/>
    </location>
</feature>
<sequence>MLKSKQLTLTLLVNAALISTAFASEQSESKGFIDDAEGSVLFRTGFIDRDKKNGAANNRSSAQSAIFNLESGYTKGVVGFGVGAVGDASFKLSDNKHAGNNMIPRETDYNDKGELTKQAGDTYDHWARGGANVKARISNTEVRYGTQVLDLPVLASNTGRMVPEYFEGVLATSREIKGLELTAGKFTKNQMSEQINTDGNHLDSAVVWGAKYKFNDALNASYYGIDSKNALERHYVNANYKQALANQASLTYDFSGYHTEWDEGTSVSSSKLDSNSADRSNNIWALSGTYSQGPHAVMLAYQQSTGNSGYAYGENADGFQSIYLPNSYLSDFNGRGEKSAQIQYNLDFTGYGVPGLNWTAAYVYGWDIDTKTTGNAKESEIFNQVKYTMQSGFAKDASLRLRYSHYRNDDAYANDYYMPDTNEWRIFLDIPVKLF</sequence>
<dbReference type="GO" id="GO:0016020">
    <property type="term" value="C:membrane"/>
    <property type="evidence" value="ECO:0007669"/>
    <property type="project" value="InterPro"/>
</dbReference>
<protein>
    <recommendedName>
        <fullName evidence="7">Porin</fullName>
    </recommendedName>
</protein>
<comment type="similarity">
    <text evidence="1">Belongs to the outer membrane porin (Opr) (TC 1.B.25) family.</text>
</comment>
<dbReference type="OrthoDB" id="6759120at2"/>
<reference evidence="5 6" key="1">
    <citation type="submission" date="2016-03" db="EMBL/GenBank/DDBJ databases">
        <title>Acinetobacter genomospecies 28 strain ANC 4149.</title>
        <authorList>
            <person name="Radolfova-Krizova L."/>
            <person name="Nemec A."/>
        </authorList>
    </citation>
    <scope>NUCLEOTIDE SEQUENCE [LARGE SCALE GENOMIC DNA]</scope>
    <source>
        <strain evidence="5 6">ANC 4149</strain>
    </source>
</reference>
<dbReference type="PANTHER" id="PTHR34596:SF2">
    <property type="entry name" value="CHITOPORIN"/>
    <property type="match status" value="1"/>
</dbReference>
<dbReference type="InterPro" id="IPR005318">
    <property type="entry name" value="OM_porin_bac"/>
</dbReference>
<accession>A0A151XX18</accession>
<feature type="signal peptide" evidence="4">
    <location>
        <begin position="1"/>
        <end position="23"/>
    </location>
</feature>
<dbReference type="EMBL" id="LUAW01000072">
    <property type="protein sequence ID" value="KYQ70378.1"/>
    <property type="molecule type" value="Genomic_DNA"/>
</dbReference>
<evidence type="ECO:0000256" key="3">
    <source>
        <dbReference type="ARBA" id="ARBA00022729"/>
    </source>
</evidence>
<dbReference type="STRING" id="1806892.AZH43_04960"/>
<dbReference type="AlphaFoldDB" id="A0A151XX18"/>
<gene>
    <name evidence="5" type="ORF">AZH43_04960</name>
</gene>
<evidence type="ECO:0000313" key="5">
    <source>
        <dbReference type="EMBL" id="KYQ70378.1"/>
    </source>
</evidence>
<evidence type="ECO:0000256" key="2">
    <source>
        <dbReference type="ARBA" id="ARBA00022448"/>
    </source>
</evidence>
<evidence type="ECO:0000313" key="6">
    <source>
        <dbReference type="Proteomes" id="UP000076276"/>
    </source>
</evidence>
<evidence type="ECO:0000256" key="4">
    <source>
        <dbReference type="SAM" id="SignalP"/>
    </source>
</evidence>
<keyword evidence="2" id="KW-0813">Transport</keyword>
<proteinExistence type="inferred from homology"/>
<comment type="caution">
    <text evidence="5">The sequence shown here is derived from an EMBL/GenBank/DDBJ whole genome shotgun (WGS) entry which is preliminary data.</text>
</comment>
<keyword evidence="3 4" id="KW-0732">Signal</keyword>
<keyword evidence="6" id="KW-1185">Reference proteome</keyword>
<evidence type="ECO:0008006" key="7">
    <source>
        <dbReference type="Google" id="ProtNLM"/>
    </source>
</evidence>
<dbReference type="PANTHER" id="PTHR34596">
    <property type="entry name" value="CHITOPORIN"/>
    <property type="match status" value="1"/>
</dbReference>
<dbReference type="GO" id="GO:0015288">
    <property type="term" value="F:porin activity"/>
    <property type="evidence" value="ECO:0007669"/>
    <property type="project" value="TreeGrafter"/>
</dbReference>
<dbReference type="Pfam" id="PF03573">
    <property type="entry name" value="OprD"/>
    <property type="match status" value="1"/>
</dbReference>
<dbReference type="Gene3D" id="2.40.160.10">
    <property type="entry name" value="Porin"/>
    <property type="match status" value="1"/>
</dbReference>